<evidence type="ECO:0000259" key="14">
    <source>
        <dbReference type="PROSITE" id="PS51195"/>
    </source>
</evidence>
<dbReference type="InterPro" id="IPR000629">
    <property type="entry name" value="RNA-helicase_DEAD-box_CS"/>
</dbReference>
<evidence type="ECO:0000256" key="8">
    <source>
        <dbReference type="ARBA" id="ARBA00041970"/>
    </source>
</evidence>
<feature type="domain" description="DEAD-box RNA helicase Q" evidence="14">
    <location>
        <begin position="94"/>
        <end position="122"/>
    </location>
</feature>
<evidence type="ECO:0000259" key="12">
    <source>
        <dbReference type="PROSITE" id="PS51192"/>
    </source>
</evidence>
<evidence type="ECO:0000259" key="13">
    <source>
        <dbReference type="PROSITE" id="PS51194"/>
    </source>
</evidence>
<evidence type="ECO:0000313" key="16">
    <source>
        <dbReference type="Proteomes" id="UP001166093"/>
    </source>
</evidence>
<comment type="similarity">
    <text evidence="7">Belongs to the DEAD box helicase family. DDX6/DHH1 subfamily.</text>
</comment>
<dbReference type="PROSITE" id="PS00039">
    <property type="entry name" value="DEAD_ATP_HELICASE"/>
    <property type="match status" value="1"/>
</dbReference>
<dbReference type="SUPFAM" id="SSF52540">
    <property type="entry name" value="P-loop containing nucleoside triphosphate hydrolases"/>
    <property type="match status" value="2"/>
</dbReference>
<dbReference type="SMART" id="SM00487">
    <property type="entry name" value="DEXDc"/>
    <property type="match status" value="1"/>
</dbReference>
<dbReference type="GO" id="GO:0004386">
    <property type="term" value="F:helicase activity"/>
    <property type="evidence" value="ECO:0007669"/>
    <property type="project" value="UniProtKB-KW"/>
</dbReference>
<dbReference type="EC" id="3.6.4.13" evidence="2"/>
<feature type="domain" description="Helicase ATP-binding" evidence="12">
    <location>
        <begin position="178"/>
        <end position="349"/>
    </location>
</feature>
<feature type="short sequence motif" description="Q motif" evidence="9">
    <location>
        <begin position="94"/>
        <end position="122"/>
    </location>
</feature>
<feature type="non-terminal residue" evidence="15">
    <location>
        <position position="534"/>
    </location>
</feature>
<dbReference type="InterPro" id="IPR011545">
    <property type="entry name" value="DEAD/DEAH_box_helicase_dom"/>
</dbReference>
<sequence>MSTARTEAPVILGLSNQNGQLRGPVKPPGGGGGGVTPAQQTNQIKNSSVNNGNPHPAQTPNSTIKPGDDWKKNLQVPSKDMRMRTSDVTATKGNEFEDYCLKRELLMGIFEMGWEKPSPIQEESIPIALSGRDILARAKNGTGKSGAYLIPLLERIDLKKDCIQVQCCTLSDIIEESIPIALSGRDILARAKNGTGKSGAYLIPLLERIDLKKDCIQALVVVPTRELALQVSQISIQVSKHMGGVKVMATTGGTNLRDDIMRLDETVHVVIATPGRILDLIKKGVAKVSNVQMIVLDEADKLLSQDFVQIMEEIIGTLAKNRQVLLYSATFPTSVQKFMSMHLQKPYEINLMEELTLKGVTQYYAYVTERQKVHCLNTLFSRLQINQSIIFCNSSQRVELLAKKISQLGYSCFYIHAKMRQEHRNRVFHDFRSGLCRNLVCTDLFTRGIDIQAVNVVINFDFPKLAETYLHRIGRSGRFGHLGLAINLITYDDRFNLKGIEEQLGTEIKPIPGSIDKSLYVAEYHSETGEEDKL</sequence>
<dbReference type="EMBL" id="JAAWVQ010136142">
    <property type="protein sequence ID" value="MBN3284405.1"/>
    <property type="molecule type" value="Genomic_DNA"/>
</dbReference>
<evidence type="ECO:0000256" key="2">
    <source>
        <dbReference type="ARBA" id="ARBA00012552"/>
    </source>
</evidence>
<evidence type="ECO:0000256" key="3">
    <source>
        <dbReference type="ARBA" id="ARBA00022741"/>
    </source>
</evidence>
<evidence type="ECO:0000256" key="10">
    <source>
        <dbReference type="RuleBase" id="RU000492"/>
    </source>
</evidence>
<keyword evidence="6 10" id="KW-0067">ATP-binding</keyword>
<comment type="subcellular location">
    <subcellularLocation>
        <location evidence="1">Cytoplasm</location>
    </subcellularLocation>
</comment>
<comment type="caution">
    <text evidence="15">The sequence shown here is derived from an EMBL/GenBank/DDBJ whole genome shotgun (WGS) entry which is preliminary data.</text>
</comment>
<dbReference type="InterPro" id="IPR014001">
    <property type="entry name" value="Helicase_ATP-bd"/>
</dbReference>
<dbReference type="Gene3D" id="3.40.50.300">
    <property type="entry name" value="P-loop containing nucleotide triphosphate hydrolases"/>
    <property type="match status" value="3"/>
</dbReference>
<dbReference type="InterPro" id="IPR001650">
    <property type="entry name" value="Helicase_C-like"/>
</dbReference>
<feature type="domain" description="Helicase C-terminal" evidence="13">
    <location>
        <begin position="359"/>
        <end position="519"/>
    </location>
</feature>
<dbReference type="InterPro" id="IPR027417">
    <property type="entry name" value="P-loop_NTPase"/>
</dbReference>
<keyword evidence="16" id="KW-1185">Reference proteome</keyword>
<evidence type="ECO:0000256" key="1">
    <source>
        <dbReference type="ARBA" id="ARBA00004496"/>
    </source>
</evidence>
<evidence type="ECO:0000256" key="6">
    <source>
        <dbReference type="ARBA" id="ARBA00022840"/>
    </source>
</evidence>
<feature type="non-terminal residue" evidence="15">
    <location>
        <position position="1"/>
    </location>
</feature>
<dbReference type="PANTHER" id="PTHR47960">
    <property type="entry name" value="DEAD-BOX ATP-DEPENDENT RNA HELICASE 50"/>
    <property type="match status" value="1"/>
</dbReference>
<keyword evidence="5 10" id="KW-0347">Helicase</keyword>
<dbReference type="PROSITE" id="PS51195">
    <property type="entry name" value="Q_MOTIF"/>
    <property type="match status" value="1"/>
</dbReference>
<evidence type="ECO:0000256" key="11">
    <source>
        <dbReference type="SAM" id="MobiDB-lite"/>
    </source>
</evidence>
<proteinExistence type="inferred from homology"/>
<dbReference type="InterPro" id="IPR014014">
    <property type="entry name" value="RNA_helicase_DEAD_Q_motif"/>
</dbReference>
<keyword evidence="4 10" id="KW-0378">Hydrolase</keyword>
<keyword evidence="3 10" id="KW-0547">Nucleotide-binding</keyword>
<evidence type="ECO:0000256" key="7">
    <source>
        <dbReference type="ARBA" id="ARBA00038316"/>
    </source>
</evidence>
<feature type="region of interest" description="Disordered" evidence="11">
    <location>
        <begin position="1"/>
        <end position="74"/>
    </location>
</feature>
<dbReference type="SMART" id="SM00490">
    <property type="entry name" value="HELICc"/>
    <property type="match status" value="1"/>
</dbReference>
<organism evidence="15 16">
    <name type="scientific">Polyodon spathula</name>
    <name type="common">North American paddlefish</name>
    <name type="synonym">Squalus spathula</name>
    <dbReference type="NCBI Taxonomy" id="7913"/>
    <lineage>
        <taxon>Eukaryota</taxon>
        <taxon>Metazoa</taxon>
        <taxon>Chordata</taxon>
        <taxon>Craniata</taxon>
        <taxon>Vertebrata</taxon>
        <taxon>Euteleostomi</taxon>
        <taxon>Actinopterygii</taxon>
        <taxon>Chondrostei</taxon>
        <taxon>Acipenseriformes</taxon>
        <taxon>Polyodontidae</taxon>
        <taxon>Polyodon</taxon>
    </lineage>
</organism>
<gene>
    <name evidence="15" type="primary">Ddx6_0</name>
    <name evidence="15" type="ORF">GTO93_0015614</name>
</gene>
<name>A0ABS2YCJ5_POLSP</name>
<evidence type="ECO:0000313" key="15">
    <source>
        <dbReference type="EMBL" id="MBN3284405.1"/>
    </source>
</evidence>
<dbReference type="CDD" id="cd18787">
    <property type="entry name" value="SF2_C_DEAD"/>
    <property type="match status" value="1"/>
</dbReference>
<reference evidence="15" key="1">
    <citation type="journal article" date="2021" name="Cell">
        <title>Tracing the genetic footprints of vertebrate landing in non-teleost ray-finned fishes.</title>
        <authorList>
            <person name="Bi X."/>
            <person name="Wang K."/>
            <person name="Yang L."/>
            <person name="Pan H."/>
            <person name="Jiang H."/>
            <person name="Wei Q."/>
            <person name="Fang M."/>
            <person name="Yu H."/>
            <person name="Zhu C."/>
            <person name="Cai Y."/>
            <person name="He Y."/>
            <person name="Gan X."/>
            <person name="Zeng H."/>
            <person name="Yu D."/>
            <person name="Zhu Y."/>
            <person name="Jiang H."/>
            <person name="Qiu Q."/>
            <person name="Yang H."/>
            <person name="Zhang Y.E."/>
            <person name="Wang W."/>
            <person name="Zhu M."/>
            <person name="He S."/>
            <person name="Zhang G."/>
        </authorList>
    </citation>
    <scope>NUCLEOTIDE SEQUENCE</scope>
    <source>
        <strain evidence="15">Pddl_001</strain>
    </source>
</reference>
<dbReference type="Pfam" id="PF00271">
    <property type="entry name" value="Helicase_C"/>
    <property type="match status" value="1"/>
</dbReference>
<dbReference type="PROSITE" id="PS51192">
    <property type="entry name" value="HELICASE_ATP_BIND_1"/>
    <property type="match status" value="1"/>
</dbReference>
<evidence type="ECO:0000256" key="5">
    <source>
        <dbReference type="ARBA" id="ARBA00022806"/>
    </source>
</evidence>
<accession>A0ABS2YCJ5</accession>
<evidence type="ECO:0000256" key="4">
    <source>
        <dbReference type="ARBA" id="ARBA00022801"/>
    </source>
</evidence>
<dbReference type="Pfam" id="PF00270">
    <property type="entry name" value="DEAD"/>
    <property type="match status" value="2"/>
</dbReference>
<evidence type="ECO:0000256" key="9">
    <source>
        <dbReference type="PROSITE-ProRule" id="PRU00552"/>
    </source>
</evidence>
<dbReference type="PROSITE" id="PS51194">
    <property type="entry name" value="HELICASE_CTER"/>
    <property type="match status" value="1"/>
</dbReference>
<feature type="compositionally biased region" description="Polar residues" evidence="11">
    <location>
        <begin position="37"/>
        <end position="64"/>
    </location>
</feature>
<dbReference type="Proteomes" id="UP001166093">
    <property type="component" value="Unassembled WGS sequence"/>
</dbReference>
<protein>
    <recommendedName>
        <fullName evidence="2">RNA helicase</fullName>
        <ecNumber evidence="2">3.6.4.13</ecNumber>
    </recommendedName>
    <alternativeName>
        <fullName evidence="8">DEAD box protein 6</fullName>
    </alternativeName>
</protein>
<dbReference type="CDD" id="cd17940">
    <property type="entry name" value="DEADc_DDX6"/>
    <property type="match status" value="1"/>
</dbReference>